<evidence type="ECO:0000313" key="2">
    <source>
        <dbReference type="Proteomes" id="UP000887159"/>
    </source>
</evidence>
<protein>
    <submittedName>
        <fullName evidence="1">Uncharacterized protein</fullName>
    </submittedName>
</protein>
<dbReference type="AlphaFoldDB" id="A0A8X6W5T7"/>
<organism evidence="1 2">
    <name type="scientific">Trichonephila clavipes</name>
    <name type="common">Golden silk orbweaver</name>
    <name type="synonym">Nephila clavipes</name>
    <dbReference type="NCBI Taxonomy" id="2585209"/>
    <lineage>
        <taxon>Eukaryota</taxon>
        <taxon>Metazoa</taxon>
        <taxon>Ecdysozoa</taxon>
        <taxon>Arthropoda</taxon>
        <taxon>Chelicerata</taxon>
        <taxon>Arachnida</taxon>
        <taxon>Araneae</taxon>
        <taxon>Araneomorphae</taxon>
        <taxon>Entelegynae</taxon>
        <taxon>Araneoidea</taxon>
        <taxon>Nephilidae</taxon>
        <taxon>Trichonephila</taxon>
    </lineage>
</organism>
<comment type="caution">
    <text evidence="1">The sequence shown here is derived from an EMBL/GenBank/DDBJ whole genome shotgun (WGS) entry which is preliminary data.</text>
</comment>
<accession>A0A8X6W5T7</accession>
<gene>
    <name evidence="1" type="ORF">TNCV_4719711</name>
</gene>
<evidence type="ECO:0000313" key="1">
    <source>
        <dbReference type="EMBL" id="GFY28838.1"/>
    </source>
</evidence>
<dbReference type="Proteomes" id="UP000887159">
    <property type="component" value="Unassembled WGS sequence"/>
</dbReference>
<keyword evidence="2" id="KW-1185">Reference proteome</keyword>
<name>A0A8X6W5T7_TRICX</name>
<reference evidence="1" key="1">
    <citation type="submission" date="2020-08" db="EMBL/GenBank/DDBJ databases">
        <title>Multicomponent nature underlies the extraordinary mechanical properties of spider dragline silk.</title>
        <authorList>
            <person name="Kono N."/>
            <person name="Nakamura H."/>
            <person name="Mori M."/>
            <person name="Yoshida Y."/>
            <person name="Ohtoshi R."/>
            <person name="Malay A.D."/>
            <person name="Moran D.A.P."/>
            <person name="Tomita M."/>
            <person name="Numata K."/>
            <person name="Arakawa K."/>
        </authorList>
    </citation>
    <scope>NUCLEOTIDE SEQUENCE</scope>
</reference>
<sequence>MPVLSRSFEHNADSGSLVANVSVRGWLVTSLSPVPVKTHRVWERCALNLSGAQTSSRLCGAVVWRKGCQLRFHSPWFQITVAKSPRVAEQSDVNIHSLTPFTSSKLRGGLMLNGY</sequence>
<dbReference type="EMBL" id="BMAU01021387">
    <property type="protein sequence ID" value="GFY28838.1"/>
    <property type="molecule type" value="Genomic_DNA"/>
</dbReference>
<proteinExistence type="predicted"/>